<dbReference type="GO" id="GO:0016020">
    <property type="term" value="C:membrane"/>
    <property type="evidence" value="ECO:0007669"/>
    <property type="project" value="UniProtKB-SubCell"/>
</dbReference>
<organism evidence="9 10">
    <name type="scientific">Phocid alphaherpesvirus 1</name>
    <dbReference type="NCBI Taxonomy" id="47418"/>
    <lineage>
        <taxon>Viruses</taxon>
        <taxon>Duplodnaviria</taxon>
        <taxon>Heunggongvirae</taxon>
        <taxon>Peploviricota</taxon>
        <taxon>Herviviricetes</taxon>
        <taxon>Herpesvirales</taxon>
        <taxon>Orthoherpesviridae</taxon>
        <taxon>Alphaherpesvirinae</taxon>
        <taxon>Varicellovirus</taxon>
        <taxon>Varicellovirus phocidalpha1</taxon>
    </lineage>
</organism>
<evidence type="ECO:0000256" key="2">
    <source>
        <dbReference type="ARBA" id="ARBA00022692"/>
    </source>
</evidence>
<sequence>MYFVLLLVIFFSVSSARIAPSELCYADPKETINEPIQSSLKQNLNLIPRTNNGYTEYSKGCELHLLEPYVNISLRSKEKVNASIGWSFDFDKCQVPLIYREYYNCTGNLIPSPETCDGYSVTLIKFESVSAYALANISLLIQPGIFDSGRYLYSFIFGDNTFNGRIELRVDNETDYPCFMRHGLTIRREDKIDVPYKPSTDSNHKRYRGCFPDSNDYKWSNISDSSFGSYYYEEVYEEDEEYEEENEKLPSEDCRTSNLFDVKESFNVAIGSQSLLIASLGRAIFDKPWSFKVNESYELFRNLSDLVRLEEGESNITKLDILFSTPSPKSQEFTQIYNDTILEDEGIISNPLTQLLNDYDRYDIYKFIGFGVIFILFVIIILIVLCVKICILKSRIRTVKYTQLPKYNIYDI</sequence>
<dbReference type="InterPro" id="IPR002896">
    <property type="entry name" value="Herpes_glycop_dom"/>
</dbReference>
<evidence type="ECO:0000256" key="1">
    <source>
        <dbReference type="ARBA" id="ARBA00004167"/>
    </source>
</evidence>
<keyword evidence="6" id="KW-0325">Glycoprotein</keyword>
<proteinExistence type="predicted"/>
<keyword evidence="2 7" id="KW-0812">Transmembrane</keyword>
<protein>
    <submittedName>
        <fullName evidence="9">Glycoprotein G</fullName>
    </submittedName>
</protein>
<accession>A0A482F3T6</accession>
<dbReference type="KEGG" id="vg:80531909"/>
<evidence type="ECO:0000259" key="8">
    <source>
        <dbReference type="Pfam" id="PF01537"/>
    </source>
</evidence>
<dbReference type="EMBL" id="MH509440">
    <property type="protein sequence ID" value="QBN85183.1"/>
    <property type="molecule type" value="Genomic_DNA"/>
</dbReference>
<name>A0A482F3T6_9ALPH</name>
<comment type="subcellular location">
    <subcellularLocation>
        <location evidence="1">Membrane</location>
        <topology evidence="1">Single-pass membrane protein</topology>
    </subcellularLocation>
</comment>
<evidence type="ECO:0000313" key="10">
    <source>
        <dbReference type="Proteomes" id="UP000326297"/>
    </source>
</evidence>
<reference evidence="9" key="1">
    <citation type="submission" date="2018-06" db="EMBL/GenBank/DDBJ databases">
        <title>Metagenomic Sequencing for Combined Detection of RNA and DNA Viruses in Respiratory Samples From Pediatric Patients.</title>
        <authorList>
            <person name="van Boheemen S."/>
            <person name="van Rijn-Klink A.L."/>
            <person name="Pappas N."/>
            <person name="Carbo E.C."/>
            <person name="van 't Hof P."/>
            <person name="Vorderman R.H.P."/>
            <person name="Mei H."/>
            <person name="Claas E.C.J."/>
            <person name="Kroes A.C.M."/>
            <person name="de Vries J.J.C."/>
        </authorList>
    </citation>
    <scope>NUCLEOTIDE SEQUENCE [LARGE SCALE GENOMIC DNA]</scope>
</reference>
<evidence type="ECO:0000256" key="4">
    <source>
        <dbReference type="ARBA" id="ARBA00022989"/>
    </source>
</evidence>
<dbReference type="Pfam" id="PF01537">
    <property type="entry name" value="Herpes_glycop_D"/>
    <property type="match status" value="1"/>
</dbReference>
<evidence type="ECO:0000256" key="6">
    <source>
        <dbReference type="ARBA" id="ARBA00023180"/>
    </source>
</evidence>
<keyword evidence="5 7" id="KW-0472">Membrane</keyword>
<evidence type="ECO:0000256" key="3">
    <source>
        <dbReference type="ARBA" id="ARBA00022729"/>
    </source>
</evidence>
<dbReference type="SUPFAM" id="SSF48726">
    <property type="entry name" value="Immunoglobulin"/>
    <property type="match status" value="1"/>
</dbReference>
<keyword evidence="4 7" id="KW-1133">Transmembrane helix</keyword>
<keyword evidence="10" id="KW-1185">Reference proteome</keyword>
<evidence type="ECO:0000313" key="9">
    <source>
        <dbReference type="EMBL" id="QBN85183.1"/>
    </source>
</evidence>
<dbReference type="RefSeq" id="YP_010794894.1">
    <property type="nucleotide sequence ID" value="NC_075562.1"/>
</dbReference>
<feature type="transmembrane region" description="Helical" evidence="7">
    <location>
        <begin position="367"/>
        <end position="391"/>
    </location>
</feature>
<dbReference type="Proteomes" id="UP000326297">
    <property type="component" value="Segment"/>
</dbReference>
<evidence type="ECO:0000256" key="7">
    <source>
        <dbReference type="SAM" id="Phobius"/>
    </source>
</evidence>
<evidence type="ECO:0000256" key="5">
    <source>
        <dbReference type="ARBA" id="ARBA00023136"/>
    </source>
</evidence>
<keyword evidence="3" id="KW-0732">Signal</keyword>
<feature type="domain" description="Herpesvirus glycoprotein D/GG/GX" evidence="8">
    <location>
        <begin position="53"/>
        <end position="168"/>
    </location>
</feature>
<dbReference type="GeneID" id="80531909"/>
<dbReference type="InterPro" id="IPR036179">
    <property type="entry name" value="Ig-like_dom_sf"/>
</dbReference>
<gene>
    <name evidence="9" type="primary">Us4</name>
</gene>